<feature type="transmembrane region" description="Helical" evidence="1">
    <location>
        <begin position="122"/>
        <end position="148"/>
    </location>
</feature>
<comment type="caution">
    <text evidence="2">The sequence shown here is derived from an EMBL/GenBank/DDBJ whole genome shotgun (WGS) entry which is preliminary data.</text>
</comment>
<keyword evidence="3" id="KW-1185">Reference proteome</keyword>
<feature type="transmembrane region" description="Helical" evidence="1">
    <location>
        <begin position="215"/>
        <end position="238"/>
    </location>
</feature>
<feature type="transmembrane region" description="Helical" evidence="1">
    <location>
        <begin position="250"/>
        <end position="269"/>
    </location>
</feature>
<dbReference type="NCBIfam" id="TIGR00341">
    <property type="entry name" value="TIGR00341 family protein"/>
    <property type="match status" value="1"/>
</dbReference>
<protein>
    <submittedName>
        <fullName evidence="2">TIGR00341 family protein</fullName>
    </submittedName>
</protein>
<accession>A0A964BS43</accession>
<evidence type="ECO:0000313" key="2">
    <source>
        <dbReference type="EMBL" id="MCC0178654.1"/>
    </source>
</evidence>
<dbReference type="Proteomes" id="UP000729733">
    <property type="component" value="Unassembled WGS sequence"/>
</dbReference>
<feature type="transmembrane region" description="Helical" evidence="1">
    <location>
        <begin position="189"/>
        <end position="209"/>
    </location>
</feature>
<organism evidence="2 3">
    <name type="scientific">Waterburya agarophytonicola KI4</name>
    <dbReference type="NCBI Taxonomy" id="2874699"/>
    <lineage>
        <taxon>Bacteria</taxon>
        <taxon>Bacillati</taxon>
        <taxon>Cyanobacteriota</taxon>
        <taxon>Cyanophyceae</taxon>
        <taxon>Pleurocapsales</taxon>
        <taxon>Hyellaceae</taxon>
        <taxon>Waterburya</taxon>
        <taxon>Waterburya agarophytonicola</taxon>
    </lineage>
</organism>
<proteinExistence type="predicted"/>
<dbReference type="InterPro" id="IPR005240">
    <property type="entry name" value="DUF389"/>
</dbReference>
<sequence length="356" mass="38687">MLLLNPNLGWYTRLKLYFRQRYPVQAKKIEESWNSQSGDWHWLAEKPLPIVTLNRNLWRSSVPSLSFYVLLGLSGLIATLGLLANSVAIIIGAMIIAPLIGPITGIAYSSTVANRRLLKRSFLTLSTGVLFTVFISAVTVLLIGLKSITPEIIARTNPNLLDLVIALAAGAAGAFANTRKRIADALPGVAIAVALVPPLSVVGIGIAWGSTSLSIGALLLFITNLTGIIFSGVIILLLQSYGSIERAKQGLIFTITTLIILGLPLGLSLKGLILQNNVRYEVNEIVRNKLTSSDIRSTIIKPDRDNIAIEMEIVAQPNSIDRSSLIEIRKDLVNKLNKEVELEVKIIPVETITIDD</sequence>
<keyword evidence="1" id="KW-0812">Transmembrane</keyword>
<feature type="transmembrane region" description="Helical" evidence="1">
    <location>
        <begin position="65"/>
        <end position="83"/>
    </location>
</feature>
<dbReference type="AlphaFoldDB" id="A0A964BS43"/>
<dbReference type="EMBL" id="JADWDC010000050">
    <property type="protein sequence ID" value="MCC0178654.1"/>
    <property type="molecule type" value="Genomic_DNA"/>
</dbReference>
<feature type="transmembrane region" description="Helical" evidence="1">
    <location>
        <begin position="160"/>
        <end position="177"/>
    </location>
</feature>
<feature type="transmembrane region" description="Helical" evidence="1">
    <location>
        <begin position="89"/>
        <end position="110"/>
    </location>
</feature>
<name>A0A964BS43_9CYAN</name>
<keyword evidence="1" id="KW-1133">Transmembrane helix</keyword>
<evidence type="ECO:0000256" key="1">
    <source>
        <dbReference type="SAM" id="Phobius"/>
    </source>
</evidence>
<gene>
    <name evidence="2" type="ORF">I4641_16915</name>
</gene>
<keyword evidence="1" id="KW-0472">Membrane</keyword>
<dbReference type="PANTHER" id="PTHR20992">
    <property type="entry name" value="AT15442P-RELATED"/>
    <property type="match status" value="1"/>
</dbReference>
<dbReference type="PANTHER" id="PTHR20992:SF9">
    <property type="entry name" value="AT15442P-RELATED"/>
    <property type="match status" value="1"/>
</dbReference>
<dbReference type="Pfam" id="PF04087">
    <property type="entry name" value="DUF389"/>
    <property type="match status" value="1"/>
</dbReference>
<reference evidence="2" key="1">
    <citation type="journal article" date="2021" name="Antonie Van Leeuwenhoek">
        <title>Draft genome and description of Waterburya agarophytonicola gen. nov. sp. nov. (Pleurocapsales, Cyanobacteria): a seaweed symbiont.</title>
        <authorList>
            <person name="Bonthond G."/>
            <person name="Shalygin S."/>
            <person name="Bayer T."/>
            <person name="Weinberger F."/>
        </authorList>
    </citation>
    <scope>NUCLEOTIDE SEQUENCE</scope>
    <source>
        <strain evidence="2">KI4</strain>
    </source>
</reference>
<evidence type="ECO:0000313" key="3">
    <source>
        <dbReference type="Proteomes" id="UP000729733"/>
    </source>
</evidence>
<dbReference type="RefSeq" id="WP_229641757.1">
    <property type="nucleotide sequence ID" value="NZ_JADWDC010000050.1"/>
</dbReference>